<protein>
    <recommendedName>
        <fullName evidence="1">Mgp-operon protein 3 C-terminal domain-containing protein</fullName>
    </recommendedName>
</protein>
<evidence type="ECO:0000313" key="2">
    <source>
        <dbReference type="EMBL" id="SYV94100.1"/>
    </source>
</evidence>
<dbReference type="InterPro" id="IPR045839">
    <property type="entry name" value="MGP3_C"/>
</dbReference>
<organism evidence="2 3">
    <name type="scientific">Mycoplasmoides gallisepticum</name>
    <name type="common">Mycoplasma gallisepticum</name>
    <dbReference type="NCBI Taxonomy" id="2096"/>
    <lineage>
        <taxon>Bacteria</taxon>
        <taxon>Bacillati</taxon>
        <taxon>Mycoplasmatota</taxon>
        <taxon>Mycoplasmoidales</taxon>
        <taxon>Mycoplasmoidaceae</taxon>
        <taxon>Mycoplasmoides</taxon>
    </lineage>
</organism>
<accession>A0A3B0PDZ7</accession>
<name>A0A3B0PDZ7_MYCGL</name>
<dbReference type="Proteomes" id="UP000260136">
    <property type="component" value="Chromosome"/>
</dbReference>
<dbReference type="Pfam" id="PF19342">
    <property type="entry name" value="MGP3_C"/>
    <property type="match status" value="1"/>
</dbReference>
<feature type="non-terminal residue" evidence="2">
    <location>
        <position position="79"/>
    </location>
</feature>
<dbReference type="AlphaFoldDB" id="A0A3B0PDZ7"/>
<gene>
    <name evidence="2" type="ORF">NCTC10115_00407</name>
</gene>
<evidence type="ECO:0000259" key="1">
    <source>
        <dbReference type="Pfam" id="PF19342"/>
    </source>
</evidence>
<sequence length="79" mass="8949">MARNFVTNQSFLNSLVDFTPANAGTNYRVVVDPDGNLTNQNLPLKVQIQYLDGKYYDAKLKNNNLVTFSYNNFAALPSW</sequence>
<reference evidence="3" key="1">
    <citation type="submission" date="2018-06" db="EMBL/GenBank/DDBJ databases">
        <authorList>
            <consortium name="Pathogen Informatics"/>
        </authorList>
    </citation>
    <scope>NUCLEOTIDE SEQUENCE [LARGE SCALE GENOMIC DNA]</scope>
    <source>
        <strain evidence="3">NCTC10115</strain>
    </source>
</reference>
<dbReference type="EMBL" id="LS991952">
    <property type="protein sequence ID" value="SYV94100.1"/>
    <property type="molecule type" value="Genomic_DNA"/>
</dbReference>
<evidence type="ECO:0000313" key="3">
    <source>
        <dbReference type="Proteomes" id="UP000260136"/>
    </source>
</evidence>
<proteinExistence type="predicted"/>
<feature type="domain" description="Mgp-operon protein 3 C-terminal" evidence="1">
    <location>
        <begin position="4"/>
        <end position="61"/>
    </location>
</feature>